<accession>A0A8C8ZWN6</accession>
<dbReference type="Ensembl" id="ENSPSMT00000022300.1">
    <property type="protein sequence ID" value="ENSPSMP00000019249.1"/>
    <property type="gene ID" value="ENSPSMG00000013572.1"/>
</dbReference>
<proteinExistence type="predicted"/>
<sequence>MVPRRSLPDGQEKSLQERKVYVNCNVTTSLEPEVIQTMTEAMLEAWGSPSSPYLAV</sequence>
<dbReference type="GeneTree" id="ENSGT00940000176034"/>
<dbReference type="Gene3D" id="1.10.260.50">
    <property type="match status" value="1"/>
</dbReference>
<dbReference type="AlphaFoldDB" id="A0A8C8ZWN6"/>
<evidence type="ECO:0000313" key="2">
    <source>
        <dbReference type="Proteomes" id="UP000694414"/>
    </source>
</evidence>
<reference evidence="1" key="2">
    <citation type="submission" date="2025-09" db="UniProtKB">
        <authorList>
            <consortium name="Ensembl"/>
        </authorList>
    </citation>
    <scope>IDENTIFICATION</scope>
</reference>
<reference evidence="1" key="1">
    <citation type="submission" date="2025-08" db="UniProtKB">
        <authorList>
            <consortium name="Ensembl"/>
        </authorList>
    </citation>
    <scope>IDENTIFICATION</scope>
</reference>
<keyword evidence="2" id="KW-1185">Reference proteome</keyword>
<dbReference type="Proteomes" id="UP000694414">
    <property type="component" value="Unplaced"/>
</dbReference>
<evidence type="ECO:0000313" key="1">
    <source>
        <dbReference type="Ensembl" id="ENSPSMP00000019249.1"/>
    </source>
</evidence>
<name>A0A8C8ZWN6_PROSS</name>
<protein>
    <submittedName>
        <fullName evidence="1">Uncharacterized protein</fullName>
    </submittedName>
</protein>
<organism evidence="1 2">
    <name type="scientific">Prolemur simus</name>
    <name type="common">Greater bamboo lemur</name>
    <name type="synonym">Hapalemur simus</name>
    <dbReference type="NCBI Taxonomy" id="1328070"/>
    <lineage>
        <taxon>Eukaryota</taxon>
        <taxon>Metazoa</taxon>
        <taxon>Chordata</taxon>
        <taxon>Craniata</taxon>
        <taxon>Vertebrata</taxon>
        <taxon>Euteleostomi</taxon>
        <taxon>Mammalia</taxon>
        <taxon>Eutheria</taxon>
        <taxon>Euarchontoglires</taxon>
        <taxon>Primates</taxon>
        <taxon>Strepsirrhini</taxon>
        <taxon>Lemuriformes</taxon>
        <taxon>Lemuridae</taxon>
        <taxon>Prolemur</taxon>
    </lineage>
</organism>